<protein>
    <submittedName>
        <fullName evidence="1">Uncharacterized protein</fullName>
    </submittedName>
</protein>
<organism evidence="1 2">
    <name type="scientific">Acetobacter tropicalis</name>
    <dbReference type="NCBI Taxonomy" id="104102"/>
    <lineage>
        <taxon>Bacteria</taxon>
        <taxon>Pseudomonadati</taxon>
        <taxon>Pseudomonadota</taxon>
        <taxon>Alphaproteobacteria</taxon>
        <taxon>Acetobacterales</taxon>
        <taxon>Acetobacteraceae</taxon>
        <taxon>Acetobacter</taxon>
    </lineage>
</organism>
<name>A0A095B9C1_9PROT</name>
<keyword evidence="2" id="KW-1185">Reference proteome</keyword>
<accession>A0A095B9C1</accession>
<dbReference type="STRING" id="104102.AtDm6_0563"/>
<evidence type="ECO:0000313" key="2">
    <source>
        <dbReference type="Proteomes" id="UP000029448"/>
    </source>
</evidence>
<evidence type="ECO:0000313" key="1">
    <source>
        <dbReference type="EMBL" id="KGB25368.1"/>
    </source>
</evidence>
<gene>
    <name evidence="1" type="ORF">AtDm6_0563</name>
</gene>
<dbReference type="PATRIC" id="fig|104102.7.peg.561"/>
<dbReference type="EMBL" id="JOKM01000018">
    <property type="protein sequence ID" value="KGB25368.1"/>
    <property type="molecule type" value="Genomic_DNA"/>
</dbReference>
<proteinExistence type="predicted"/>
<dbReference type="AlphaFoldDB" id="A0A095B9C1"/>
<comment type="caution">
    <text evidence="1">The sequence shown here is derived from an EMBL/GenBank/DDBJ whole genome shotgun (WGS) entry which is preliminary data.</text>
</comment>
<reference evidence="1 2" key="1">
    <citation type="submission" date="2014-06" db="EMBL/GenBank/DDBJ databases">
        <title>Functional and comparative genomic analyses of the Drosophila gut microbiota identify candidate symbiosis factors.</title>
        <authorList>
            <person name="Newell P.D."/>
            <person name="Chaston J.M."/>
            <person name="Douglas A.E."/>
        </authorList>
    </citation>
    <scope>NUCLEOTIDE SEQUENCE [LARGE SCALE GENOMIC DNA]</scope>
    <source>
        <strain evidence="1 2">DmCS_006</strain>
    </source>
</reference>
<dbReference type="Proteomes" id="UP000029448">
    <property type="component" value="Unassembled WGS sequence"/>
</dbReference>
<sequence>MRAPMGTPAMVLPELGKDYAFKHARCSFRRFFGQEACGFSDQHHAIALSDRPSHPPKFYDKPPGGCLFIRYPIA</sequence>